<organism evidence="2 3">
    <name type="scientific">Lingula anatina</name>
    <name type="common">Brachiopod</name>
    <name type="synonym">Lingula unguis</name>
    <dbReference type="NCBI Taxonomy" id="7574"/>
    <lineage>
        <taxon>Eukaryota</taxon>
        <taxon>Metazoa</taxon>
        <taxon>Spiralia</taxon>
        <taxon>Lophotrochozoa</taxon>
        <taxon>Brachiopoda</taxon>
        <taxon>Linguliformea</taxon>
        <taxon>Lingulata</taxon>
        <taxon>Lingulida</taxon>
        <taxon>Linguloidea</taxon>
        <taxon>Lingulidae</taxon>
        <taxon>Lingula</taxon>
    </lineage>
</organism>
<dbReference type="SUPFAM" id="SSF56784">
    <property type="entry name" value="HAD-like"/>
    <property type="match status" value="1"/>
</dbReference>
<gene>
    <name evidence="3" type="primary">LOC106164055</name>
</gene>
<proteinExistence type="predicted"/>
<sequence>MRPQRHSSGDSCMSVDSETENVQGPEIFDEVEEQVDFGMLFDVDGVIGRGSYCLDASKKMIRLLQDENGAMKVPIAFVTNACSPSSKKAKLISEWLGIEVLPEQVMHAQSPLAVFNKYHDKHVLVIGQGPLQEMAQDLGFTNICTMEDIKEHFPLLDMVDHANRVKVATNGYKEKEFPRVEAIVTFGEPNRWETNLQLLIDLLLTNGYPKIAPEGFPDHHLPILACNMDLVFMAEACMPRFGNGSFLICLESLYKKITGRDLKYSALVGKPSEITFRYAEHCLTNQARRMGITKPIKKLYFFGDNPEVDIVGANLYDRYIKSLRDNGNSETCTTIPINSRKIPEEAEFHDQSVESIDAILVETGVYNPATTNLEENSIYHHGHRDFEKDTKLKMPSKFARDVYDGVVYALQKEGFKCQVTG</sequence>
<evidence type="ECO:0000313" key="3">
    <source>
        <dbReference type="RefSeq" id="XP_013397294.1"/>
    </source>
</evidence>
<name>A0A1S3IIG7_LINAN</name>
<dbReference type="GeneID" id="106164055"/>
<evidence type="ECO:0000313" key="2">
    <source>
        <dbReference type="Proteomes" id="UP000085678"/>
    </source>
</evidence>
<dbReference type="GO" id="GO:0046474">
    <property type="term" value="P:glycerophospholipid biosynthetic process"/>
    <property type="evidence" value="ECO:0007669"/>
    <property type="project" value="TreeGrafter"/>
</dbReference>
<dbReference type="RefSeq" id="XP_013397294.1">
    <property type="nucleotide sequence ID" value="XM_013541840.2"/>
</dbReference>
<dbReference type="InterPro" id="IPR023214">
    <property type="entry name" value="HAD_sf"/>
</dbReference>
<evidence type="ECO:0000256" key="1">
    <source>
        <dbReference type="SAM" id="MobiDB-lite"/>
    </source>
</evidence>
<keyword evidence="2" id="KW-1185">Reference proteome</keyword>
<dbReference type="NCBIfam" id="TIGR01460">
    <property type="entry name" value="HAD-SF-IIA"/>
    <property type="match status" value="1"/>
</dbReference>
<dbReference type="InterPro" id="IPR050324">
    <property type="entry name" value="CDP-alcohol_PTase-I"/>
</dbReference>
<dbReference type="PANTHER" id="PTHR14269">
    <property type="entry name" value="CDP-DIACYLGLYCEROL--GLYCEROL-3-PHOSPHATE 3-PHOSPHATIDYLTRANSFERASE-RELATED"/>
    <property type="match status" value="1"/>
</dbReference>
<dbReference type="GO" id="GO:0005739">
    <property type="term" value="C:mitochondrion"/>
    <property type="evidence" value="ECO:0007669"/>
    <property type="project" value="TreeGrafter"/>
</dbReference>
<feature type="compositionally biased region" description="Polar residues" evidence="1">
    <location>
        <begin position="9"/>
        <end position="21"/>
    </location>
</feature>
<dbReference type="Gene3D" id="3.40.50.1000">
    <property type="entry name" value="HAD superfamily/HAD-like"/>
    <property type="match status" value="2"/>
</dbReference>
<dbReference type="KEGG" id="lak:106164055"/>
<dbReference type="InterPro" id="IPR006353">
    <property type="entry name" value="HAD-SF_hydro_IIA_CECR5"/>
</dbReference>
<dbReference type="InterPro" id="IPR036412">
    <property type="entry name" value="HAD-like_sf"/>
</dbReference>
<protein>
    <submittedName>
        <fullName evidence="3">Haloacid dehalogenase-like hydrolase domain-containing 5</fullName>
    </submittedName>
</protein>
<dbReference type="AlphaFoldDB" id="A0A1S3IIG7"/>
<feature type="region of interest" description="Disordered" evidence="1">
    <location>
        <begin position="1"/>
        <end position="21"/>
    </location>
</feature>
<dbReference type="PANTHER" id="PTHR14269:SF4">
    <property type="entry name" value="CAT EYE SYNDROME CRITICAL REGION PROTEIN 5"/>
    <property type="match status" value="1"/>
</dbReference>
<dbReference type="OrthoDB" id="10251048at2759"/>
<dbReference type="Proteomes" id="UP000085678">
    <property type="component" value="Unplaced"/>
</dbReference>
<dbReference type="InterPro" id="IPR006357">
    <property type="entry name" value="HAD-SF_hydro_IIA"/>
</dbReference>
<dbReference type="Pfam" id="PF13344">
    <property type="entry name" value="Hydrolase_6"/>
    <property type="match status" value="1"/>
</dbReference>
<accession>A0A1S3IIG7</accession>
<dbReference type="InParanoid" id="A0A1S3IIG7"/>
<dbReference type="OMA" id="LVIGQEY"/>
<dbReference type="NCBIfam" id="TIGR01456">
    <property type="entry name" value="CECR5"/>
    <property type="match status" value="1"/>
</dbReference>
<reference evidence="3" key="1">
    <citation type="submission" date="2025-08" db="UniProtKB">
        <authorList>
            <consortium name="RefSeq"/>
        </authorList>
    </citation>
    <scope>IDENTIFICATION</scope>
    <source>
        <tissue evidence="3">Gonads</tissue>
    </source>
</reference>